<accession>A0ABW7FNE9</accession>
<organism evidence="1 2">
    <name type="scientific">Pelomonas margarita</name>
    <dbReference type="NCBI Taxonomy" id="3299031"/>
    <lineage>
        <taxon>Bacteria</taxon>
        <taxon>Pseudomonadati</taxon>
        <taxon>Pseudomonadota</taxon>
        <taxon>Betaproteobacteria</taxon>
        <taxon>Burkholderiales</taxon>
        <taxon>Sphaerotilaceae</taxon>
        <taxon>Roseateles</taxon>
    </lineage>
</organism>
<dbReference type="RefSeq" id="WP_394400546.1">
    <property type="nucleotide sequence ID" value="NZ_JBIGHW010000013.1"/>
</dbReference>
<keyword evidence="2" id="KW-1185">Reference proteome</keyword>
<gene>
    <name evidence="1" type="ORF">ACG0Z3_19385</name>
</gene>
<evidence type="ECO:0000313" key="1">
    <source>
        <dbReference type="EMBL" id="MFG6442858.1"/>
    </source>
</evidence>
<dbReference type="EMBL" id="JBIGHW010000013">
    <property type="protein sequence ID" value="MFG6442858.1"/>
    <property type="molecule type" value="Genomic_DNA"/>
</dbReference>
<name>A0ABW7FNE9_9BURK</name>
<comment type="caution">
    <text evidence="1">The sequence shown here is derived from an EMBL/GenBank/DDBJ whole genome shotgun (WGS) entry which is preliminary data.</text>
</comment>
<protein>
    <recommendedName>
        <fullName evidence="3">Peptidase S49 domain-containing protein</fullName>
    </recommendedName>
</protein>
<sequence>MRHGKRMLWMTLAAGAIAGGFIFFDLRWAEPLVINAGLCALVKPGDTAVTDVPRKFKFRASDVGDAQVVTALFSALSGKSRNRDVDGEWVIGGQIDMSAANALRQRLAQASAPTRLRISSGGGDERAAIDMADQIASHGLPVIVDAFCGSSCANYLLPASPRVQVEGIVLMHGSSASCATQLGVWEGVRQMGWRGFWTLHFAAQRHDAFEQRHPHFKALVARSAPPDRGDPSGTPHVWRYVSPAELVAAHPALTVGAREAQSLAAYRALQRQAPGLLSDIYLP</sequence>
<dbReference type="SUPFAM" id="SSF52096">
    <property type="entry name" value="ClpP/crotonase"/>
    <property type="match status" value="1"/>
</dbReference>
<reference evidence="1 2" key="1">
    <citation type="submission" date="2024-08" db="EMBL/GenBank/DDBJ databases">
        <authorList>
            <person name="Lu H."/>
        </authorList>
    </citation>
    <scope>NUCLEOTIDE SEQUENCE [LARGE SCALE GENOMIC DNA]</scope>
    <source>
        <strain evidence="1 2">LKC17W</strain>
    </source>
</reference>
<evidence type="ECO:0000313" key="2">
    <source>
        <dbReference type="Proteomes" id="UP001606301"/>
    </source>
</evidence>
<evidence type="ECO:0008006" key="3">
    <source>
        <dbReference type="Google" id="ProtNLM"/>
    </source>
</evidence>
<dbReference type="InterPro" id="IPR029045">
    <property type="entry name" value="ClpP/crotonase-like_dom_sf"/>
</dbReference>
<proteinExistence type="predicted"/>
<dbReference type="Proteomes" id="UP001606301">
    <property type="component" value="Unassembled WGS sequence"/>
</dbReference>